<comment type="caution">
    <text evidence="1">The sequence shown here is derived from an EMBL/GenBank/DDBJ whole genome shotgun (WGS) entry which is preliminary data.</text>
</comment>
<dbReference type="EMBL" id="MU275840">
    <property type="protein sequence ID" value="KAI0053288.1"/>
    <property type="molecule type" value="Genomic_DNA"/>
</dbReference>
<sequence length="226" mass="25705">MRSRLQTLVIFAAHGLAWLIFIFVVGLSCIAFLSQAVRTSSRRSFKNNINVLIIGIAYVLAFVMTVSLCVTRRISMFRRLQRMSKERMAIGKGDAPKAVRQFITQEYARACLVTFEALPKDAQQEGWGRPGSKYAGIHFRRSLLSTIRDIDAVSRLLIPSQPPLRPNDRMLHHLRFVAPLIPKDEDGISPLHYYDSAIQMARHAEHEPKEREYEIGIGAADQIKKM</sequence>
<name>A0ACB8SBS9_9AGAM</name>
<organism evidence="1 2">
    <name type="scientific">Auriscalpium vulgare</name>
    <dbReference type="NCBI Taxonomy" id="40419"/>
    <lineage>
        <taxon>Eukaryota</taxon>
        <taxon>Fungi</taxon>
        <taxon>Dikarya</taxon>
        <taxon>Basidiomycota</taxon>
        <taxon>Agaricomycotina</taxon>
        <taxon>Agaricomycetes</taxon>
        <taxon>Russulales</taxon>
        <taxon>Auriscalpiaceae</taxon>
        <taxon>Auriscalpium</taxon>
    </lineage>
</organism>
<accession>A0ACB8SBS9</accession>
<reference evidence="1" key="1">
    <citation type="submission" date="2021-02" db="EMBL/GenBank/DDBJ databases">
        <authorList>
            <consortium name="DOE Joint Genome Institute"/>
            <person name="Ahrendt S."/>
            <person name="Looney B.P."/>
            <person name="Miyauchi S."/>
            <person name="Morin E."/>
            <person name="Drula E."/>
            <person name="Courty P.E."/>
            <person name="Chicoki N."/>
            <person name="Fauchery L."/>
            <person name="Kohler A."/>
            <person name="Kuo A."/>
            <person name="Labutti K."/>
            <person name="Pangilinan J."/>
            <person name="Lipzen A."/>
            <person name="Riley R."/>
            <person name="Andreopoulos W."/>
            <person name="He G."/>
            <person name="Johnson J."/>
            <person name="Barry K.W."/>
            <person name="Grigoriev I.V."/>
            <person name="Nagy L."/>
            <person name="Hibbett D."/>
            <person name="Henrissat B."/>
            <person name="Matheny P.B."/>
            <person name="Labbe J."/>
            <person name="Martin F."/>
        </authorList>
    </citation>
    <scope>NUCLEOTIDE SEQUENCE</scope>
    <source>
        <strain evidence="1">FP105234-sp</strain>
    </source>
</reference>
<dbReference type="Proteomes" id="UP000814033">
    <property type="component" value="Unassembled WGS sequence"/>
</dbReference>
<evidence type="ECO:0000313" key="2">
    <source>
        <dbReference type="Proteomes" id="UP000814033"/>
    </source>
</evidence>
<protein>
    <submittedName>
        <fullName evidence="1">Uncharacterized protein</fullName>
    </submittedName>
</protein>
<evidence type="ECO:0000313" key="1">
    <source>
        <dbReference type="EMBL" id="KAI0053288.1"/>
    </source>
</evidence>
<gene>
    <name evidence="1" type="ORF">FA95DRAFT_1586048</name>
</gene>
<keyword evidence="2" id="KW-1185">Reference proteome</keyword>
<reference evidence="1" key="2">
    <citation type="journal article" date="2022" name="New Phytol.">
        <title>Evolutionary transition to the ectomycorrhizal habit in the genomes of a hyperdiverse lineage of mushroom-forming fungi.</title>
        <authorList>
            <person name="Looney B."/>
            <person name="Miyauchi S."/>
            <person name="Morin E."/>
            <person name="Drula E."/>
            <person name="Courty P.E."/>
            <person name="Kohler A."/>
            <person name="Kuo A."/>
            <person name="LaButti K."/>
            <person name="Pangilinan J."/>
            <person name="Lipzen A."/>
            <person name="Riley R."/>
            <person name="Andreopoulos W."/>
            <person name="He G."/>
            <person name="Johnson J."/>
            <person name="Nolan M."/>
            <person name="Tritt A."/>
            <person name="Barry K.W."/>
            <person name="Grigoriev I.V."/>
            <person name="Nagy L.G."/>
            <person name="Hibbett D."/>
            <person name="Henrissat B."/>
            <person name="Matheny P.B."/>
            <person name="Labbe J."/>
            <person name="Martin F.M."/>
        </authorList>
    </citation>
    <scope>NUCLEOTIDE SEQUENCE</scope>
    <source>
        <strain evidence="1">FP105234-sp</strain>
    </source>
</reference>
<proteinExistence type="predicted"/>